<dbReference type="GO" id="GO:0008270">
    <property type="term" value="F:zinc ion binding"/>
    <property type="evidence" value="ECO:0007669"/>
    <property type="project" value="UniProtKB-KW"/>
</dbReference>
<dbReference type="EMBL" id="CATOUU010000710">
    <property type="protein sequence ID" value="CAI9943100.1"/>
    <property type="molecule type" value="Genomic_DNA"/>
</dbReference>
<evidence type="ECO:0000313" key="3">
    <source>
        <dbReference type="EMBL" id="CAI9943100.1"/>
    </source>
</evidence>
<reference evidence="4 5" key="2">
    <citation type="submission" date="2024-07" db="EMBL/GenBank/DDBJ databases">
        <authorList>
            <person name="Akdeniz Z."/>
        </authorList>
    </citation>
    <scope>NUCLEOTIDE SEQUENCE [LARGE SCALE GENOMIC DNA]</scope>
</reference>
<dbReference type="PROSITE" id="PS50966">
    <property type="entry name" value="ZF_SWIM"/>
    <property type="match status" value="1"/>
</dbReference>
<dbReference type="InterPro" id="IPR007527">
    <property type="entry name" value="Znf_SWIM"/>
</dbReference>
<organism evidence="3">
    <name type="scientific">Hexamita inflata</name>
    <dbReference type="NCBI Taxonomy" id="28002"/>
    <lineage>
        <taxon>Eukaryota</taxon>
        <taxon>Metamonada</taxon>
        <taxon>Diplomonadida</taxon>
        <taxon>Hexamitidae</taxon>
        <taxon>Hexamitinae</taxon>
        <taxon>Hexamita</taxon>
    </lineage>
</organism>
<protein>
    <recommendedName>
        <fullName evidence="2">SWIM-type domain-containing protein</fullName>
    </recommendedName>
</protein>
<gene>
    <name evidence="3" type="ORF">HINF_LOCUS30745</name>
    <name evidence="4" type="ORF">HINF_LOCUS39593</name>
</gene>
<evidence type="ECO:0000256" key="1">
    <source>
        <dbReference type="PROSITE-ProRule" id="PRU00325"/>
    </source>
</evidence>
<evidence type="ECO:0000259" key="2">
    <source>
        <dbReference type="PROSITE" id="PS50966"/>
    </source>
</evidence>
<dbReference type="Proteomes" id="UP001642409">
    <property type="component" value="Unassembled WGS sequence"/>
</dbReference>
<keyword evidence="5" id="KW-1185">Reference proteome</keyword>
<proteinExistence type="predicted"/>
<feature type="domain" description="SWIM-type" evidence="2">
    <location>
        <begin position="245"/>
        <end position="283"/>
    </location>
</feature>
<keyword evidence="1" id="KW-0479">Metal-binding</keyword>
<sequence>MGVCYTHGLKERLNEYLLEAGKPLFTGVHQYCSYHHHEKIKVRQKLISDEGIDIKAQMHATFYCWVNAGFITERTIYRQRLDQLYAEVGLANIQPYSFRLCQLDQYVDKFSIITRPHEFSILAVTTQSAESLNFTRIKRLLNTRSELYDVVVKLSGVDRSFRNTVEQHIKQNNKHISTSILQGCVYKANKIVVQQKKQSSFYEVKLEKKQYIMELFGEEVVKFSESKWKLFKEYIQDLIKSKHNPELKTEIDQTFQTIRCGCSWQVQSGLICRHEFAMFTELGINSVIVNTYMVRPEYKQEWFSQHIVPCFSTQDNQYVKHSPDQNYDMTKQAPKKTLQFKAMNKQQMLEYIKQVDLSGLNEEQIIQICERIEINIAKQNFNIVTTPRNTPGSSKRNKGIVGMK</sequence>
<dbReference type="AlphaFoldDB" id="A0AA86PXG6"/>
<comment type="caution">
    <text evidence="3">The sequence shown here is derived from an EMBL/GenBank/DDBJ whole genome shotgun (WGS) entry which is preliminary data.</text>
</comment>
<evidence type="ECO:0000313" key="5">
    <source>
        <dbReference type="Proteomes" id="UP001642409"/>
    </source>
</evidence>
<name>A0AA86PXG6_9EUKA</name>
<evidence type="ECO:0000313" key="4">
    <source>
        <dbReference type="EMBL" id="CAL6042434.1"/>
    </source>
</evidence>
<accession>A0AA86PXG6</accession>
<keyword evidence="1" id="KW-0863">Zinc-finger</keyword>
<reference evidence="3" key="1">
    <citation type="submission" date="2023-06" db="EMBL/GenBank/DDBJ databases">
        <authorList>
            <person name="Kurt Z."/>
        </authorList>
    </citation>
    <scope>NUCLEOTIDE SEQUENCE</scope>
</reference>
<dbReference type="EMBL" id="CAXDID020000153">
    <property type="protein sequence ID" value="CAL6042434.1"/>
    <property type="molecule type" value="Genomic_DNA"/>
</dbReference>
<keyword evidence="1" id="KW-0862">Zinc</keyword>